<gene>
    <name evidence="11" type="ORF">BXZ70DRAFT_905414</name>
</gene>
<comment type="similarity">
    <text evidence="2">Belongs to the PGA52 family.</text>
</comment>
<evidence type="ECO:0000256" key="7">
    <source>
        <dbReference type="ARBA" id="ARBA00023316"/>
    </source>
</evidence>
<accession>A0A8K0UVE1</accession>
<feature type="domain" description="Cell wall protein YJL171C/Tos1 N-terminal" evidence="10">
    <location>
        <begin position="34"/>
        <end position="102"/>
    </location>
</feature>
<evidence type="ECO:0000256" key="5">
    <source>
        <dbReference type="ARBA" id="ARBA00022801"/>
    </source>
</evidence>
<comment type="catalytic activity">
    <reaction evidence="1">
        <text>Hydrolysis of (1-&gt;3)-beta-D-glucosidic linkages in (1-&gt;3)-beta-D-glucans.</text>
        <dbReference type="EC" id="3.2.1.39"/>
    </reaction>
</comment>
<evidence type="ECO:0000313" key="11">
    <source>
        <dbReference type="EMBL" id="KAH8103483.1"/>
    </source>
</evidence>
<evidence type="ECO:0000259" key="9">
    <source>
        <dbReference type="Pfam" id="PF10287"/>
    </source>
</evidence>
<evidence type="ECO:0000256" key="3">
    <source>
        <dbReference type="ARBA" id="ARBA00012780"/>
    </source>
</evidence>
<dbReference type="GO" id="GO:0042973">
    <property type="term" value="F:glucan endo-1,3-beta-D-glucosidase activity"/>
    <property type="evidence" value="ECO:0007669"/>
    <property type="project" value="UniProtKB-EC"/>
</dbReference>
<reference evidence="11" key="1">
    <citation type="journal article" date="2021" name="New Phytol.">
        <title>Evolutionary innovations through gain and loss of genes in the ectomycorrhizal Boletales.</title>
        <authorList>
            <person name="Wu G."/>
            <person name="Miyauchi S."/>
            <person name="Morin E."/>
            <person name="Kuo A."/>
            <person name="Drula E."/>
            <person name="Varga T."/>
            <person name="Kohler A."/>
            <person name="Feng B."/>
            <person name="Cao Y."/>
            <person name="Lipzen A."/>
            <person name="Daum C."/>
            <person name="Hundley H."/>
            <person name="Pangilinan J."/>
            <person name="Johnson J."/>
            <person name="Barry K."/>
            <person name="LaButti K."/>
            <person name="Ng V."/>
            <person name="Ahrendt S."/>
            <person name="Min B."/>
            <person name="Choi I.G."/>
            <person name="Park H."/>
            <person name="Plett J.M."/>
            <person name="Magnuson J."/>
            <person name="Spatafora J.W."/>
            <person name="Nagy L.G."/>
            <person name="Henrissat B."/>
            <person name="Grigoriev I.V."/>
            <person name="Yang Z.L."/>
            <person name="Xu J."/>
            <person name="Martin F.M."/>
        </authorList>
    </citation>
    <scope>NUCLEOTIDE SEQUENCE</scope>
    <source>
        <strain evidence="11">KKN 215</strain>
    </source>
</reference>
<dbReference type="GO" id="GO:0071555">
    <property type="term" value="P:cell wall organization"/>
    <property type="evidence" value="ECO:0007669"/>
    <property type="project" value="UniProtKB-KW"/>
</dbReference>
<organism evidence="11 12">
    <name type="scientific">Cristinia sonorae</name>
    <dbReference type="NCBI Taxonomy" id="1940300"/>
    <lineage>
        <taxon>Eukaryota</taxon>
        <taxon>Fungi</taxon>
        <taxon>Dikarya</taxon>
        <taxon>Basidiomycota</taxon>
        <taxon>Agaricomycotina</taxon>
        <taxon>Agaricomycetes</taxon>
        <taxon>Agaricomycetidae</taxon>
        <taxon>Agaricales</taxon>
        <taxon>Pleurotineae</taxon>
        <taxon>Stephanosporaceae</taxon>
        <taxon>Cristinia</taxon>
    </lineage>
</organism>
<feature type="domain" description="Cell wall protein YJL171C/Tos1 C-terminal" evidence="9">
    <location>
        <begin position="110"/>
        <end position="325"/>
    </location>
</feature>
<dbReference type="InterPro" id="IPR018805">
    <property type="entry name" value="YJL171C/Tos1_C"/>
</dbReference>
<evidence type="ECO:0000256" key="2">
    <source>
        <dbReference type="ARBA" id="ARBA00006055"/>
    </source>
</evidence>
<keyword evidence="12" id="KW-1185">Reference proteome</keyword>
<feature type="chain" id="PRO_5035433868" description="glucan endo-1,3-beta-D-glucosidase" evidence="8">
    <location>
        <begin position="18"/>
        <end position="365"/>
    </location>
</feature>
<dbReference type="OrthoDB" id="118256at2759"/>
<dbReference type="AlphaFoldDB" id="A0A8K0UVE1"/>
<name>A0A8K0UVE1_9AGAR</name>
<feature type="signal peptide" evidence="8">
    <location>
        <begin position="1"/>
        <end position="17"/>
    </location>
</feature>
<dbReference type="PANTHER" id="PTHR31737">
    <property type="entry name" value="PROTEIN TOS1"/>
    <property type="match status" value="1"/>
</dbReference>
<protein>
    <recommendedName>
        <fullName evidence="3">glucan endo-1,3-beta-D-glucosidase</fullName>
        <ecNumber evidence="3">3.2.1.39</ecNumber>
    </recommendedName>
</protein>
<keyword evidence="7" id="KW-0961">Cell wall biogenesis/degradation</keyword>
<dbReference type="PANTHER" id="PTHR31737:SF2">
    <property type="entry name" value="PROTEIN TOS1"/>
    <property type="match status" value="1"/>
</dbReference>
<dbReference type="InterPro" id="IPR018807">
    <property type="entry name" value="YJL171C/Tos1_N"/>
</dbReference>
<dbReference type="Proteomes" id="UP000813824">
    <property type="component" value="Unassembled WGS sequence"/>
</dbReference>
<comment type="caution">
    <text evidence="11">The sequence shown here is derived from an EMBL/GenBank/DDBJ whole genome shotgun (WGS) entry which is preliminary data.</text>
</comment>
<evidence type="ECO:0000256" key="4">
    <source>
        <dbReference type="ARBA" id="ARBA00022729"/>
    </source>
</evidence>
<evidence type="ECO:0000256" key="6">
    <source>
        <dbReference type="ARBA" id="ARBA00023295"/>
    </source>
</evidence>
<evidence type="ECO:0000313" key="12">
    <source>
        <dbReference type="Proteomes" id="UP000813824"/>
    </source>
</evidence>
<sequence length="365" mass="38439">MNYALPSLFALASVVQAILPNNVVTPSTSGSLSAIKYTNVGGSGTYNQVTSMIKGSWPSCTANPSCITTPKQVSGPLAPFNEEMTAVLRGPMTLHNIAVYQPSVNSSSATWKRTSLWQQNSAPDNLVFMNNKGGGASGEWDIGDTIACGGNSQSFANGAFTDAVGSPNAEVHNGNLPNGNEVNIVTATSCTDVPCDGFARGTASHGWAGSKAFVFEFEMPSDGSSTPPAIWLLNQQVVNAAQYGCNCRGMGGQGGCGELDVFEVLPNNLNQGISEIYSFKGATGGGDGNFFARPTGGVVTYMAILDMQTDSIAIQRLSSWDFGQAAMTRSIVDGYLGVPSKLVSFAAGNKRRSERPKFMHRRTMH</sequence>
<dbReference type="Pfam" id="PF10287">
    <property type="entry name" value="YJL171C_Tos1_C"/>
    <property type="match status" value="1"/>
</dbReference>
<keyword evidence="6" id="KW-0326">Glycosidase</keyword>
<evidence type="ECO:0000259" key="10">
    <source>
        <dbReference type="Pfam" id="PF10290"/>
    </source>
</evidence>
<dbReference type="GO" id="GO:0009277">
    <property type="term" value="C:fungal-type cell wall"/>
    <property type="evidence" value="ECO:0007669"/>
    <property type="project" value="TreeGrafter"/>
</dbReference>
<evidence type="ECO:0000256" key="1">
    <source>
        <dbReference type="ARBA" id="ARBA00000382"/>
    </source>
</evidence>
<dbReference type="EC" id="3.2.1.39" evidence="3"/>
<evidence type="ECO:0000256" key="8">
    <source>
        <dbReference type="SAM" id="SignalP"/>
    </source>
</evidence>
<dbReference type="EMBL" id="JAEVFJ010000007">
    <property type="protein sequence ID" value="KAH8103483.1"/>
    <property type="molecule type" value="Genomic_DNA"/>
</dbReference>
<keyword evidence="5 11" id="KW-0378">Hydrolase</keyword>
<proteinExistence type="inferred from homology"/>
<keyword evidence="4 8" id="KW-0732">Signal</keyword>
<dbReference type="Pfam" id="PF10290">
    <property type="entry name" value="YJL171C_Tos1_N"/>
    <property type="match status" value="1"/>
</dbReference>